<evidence type="ECO:0000256" key="5">
    <source>
        <dbReference type="ARBA" id="ARBA00023136"/>
    </source>
</evidence>
<protein>
    <recommendedName>
        <fullName evidence="9">4,4'-diaponeurosporenoate glycosyltransferase</fullName>
    </recommendedName>
</protein>
<dbReference type="EMBL" id="JACSQQ010000036">
    <property type="protein sequence ID" value="MBD7952001.1"/>
    <property type="molecule type" value="Genomic_DNA"/>
</dbReference>
<dbReference type="RefSeq" id="WP_191797410.1">
    <property type="nucleotide sequence ID" value="NZ_JACSQQ010000036.1"/>
</dbReference>
<reference evidence="11 12" key="1">
    <citation type="submission" date="2020-08" db="EMBL/GenBank/DDBJ databases">
        <title>A Genomic Blueprint of the Chicken Gut Microbiome.</title>
        <authorList>
            <person name="Gilroy R."/>
            <person name="Ravi A."/>
            <person name="Getino M."/>
            <person name="Pursley I."/>
            <person name="Horton D.L."/>
            <person name="Alikhan N.-F."/>
            <person name="Baker D."/>
            <person name="Gharbi K."/>
            <person name="Hall N."/>
            <person name="Watson M."/>
            <person name="Adriaenssens E.M."/>
            <person name="Foster-Nyarko E."/>
            <person name="Jarju S."/>
            <person name="Secka A."/>
            <person name="Antonio M."/>
            <person name="Oren A."/>
            <person name="Chaudhuri R."/>
            <person name="La Ragione R.M."/>
            <person name="Hildebrand F."/>
            <person name="Pallen M.J."/>
        </authorList>
    </citation>
    <scope>NUCLEOTIDE SEQUENCE [LARGE SCALE GENOMIC DNA]</scope>
    <source>
        <strain evidence="11 12">Sa4CUA1</strain>
    </source>
</reference>
<evidence type="ECO:0000256" key="8">
    <source>
        <dbReference type="ARBA" id="ARBA00038120"/>
    </source>
</evidence>
<keyword evidence="12" id="KW-1185">Reference proteome</keyword>
<organism evidence="11 12">
    <name type="scientific">Oerskovia rustica</name>
    <dbReference type="NCBI Taxonomy" id="2762237"/>
    <lineage>
        <taxon>Bacteria</taxon>
        <taxon>Bacillati</taxon>
        <taxon>Actinomycetota</taxon>
        <taxon>Actinomycetes</taxon>
        <taxon>Micrococcales</taxon>
        <taxon>Cellulomonadaceae</taxon>
        <taxon>Oerskovia</taxon>
    </lineage>
</organism>
<dbReference type="InterPro" id="IPR029044">
    <property type="entry name" value="Nucleotide-diphossugar_trans"/>
</dbReference>
<evidence type="ECO:0000256" key="7">
    <source>
        <dbReference type="ARBA" id="ARBA00037904"/>
    </source>
</evidence>
<gene>
    <name evidence="11" type="ORF">H9652_16480</name>
</gene>
<dbReference type="SUPFAM" id="SSF53448">
    <property type="entry name" value="Nucleotide-diphospho-sugar transferases"/>
    <property type="match status" value="1"/>
</dbReference>
<dbReference type="Proteomes" id="UP000641803">
    <property type="component" value="Unassembled WGS sequence"/>
</dbReference>
<name>A0ABR8RW54_9CELL</name>
<comment type="caution">
    <text evidence="11">The sequence shown here is derived from an EMBL/GenBank/DDBJ whole genome shotgun (WGS) entry which is preliminary data.</text>
</comment>
<keyword evidence="4" id="KW-0808">Transferase</keyword>
<comment type="function">
    <text evidence="6">Catalyzes the glycosylation of 4,4'-diaponeurosporenoate, i.e. the esterification of glucose at the C1'' position with the carboxyl group of 4,4'-diaponeurosporenic acid, to form glycosyl-4,4'-diaponeurosporenoate. This is a step in the biosynthesis of staphyloxanthin, an orange pigment present in most staphylococci strains.</text>
</comment>
<sequence>MTAEGPAGTGAAPGQRTPPLPVRLAVVVPALNEAHEHGILATLRALRVQEDRDFDLVVVDNGSTDGTPDLVRATLADWDEPRWRLVTEAQKGTGAAADTGMRAAIAAGATHLARTDADCVPPPDWTVRVKAAFAVGHDLVAGRIVARTDDLPVSRARQAILSGAVSLASTFGKFRPGNQDPSYLGPYVMAPGCNMAVTADLYERAGGFPRTAIEDLHEDRALVNAVRRLTSAYGAHPEVVVRASTRRAHAWGLVRTLGWYADHRYKPEVVDIR</sequence>
<evidence type="ECO:0000256" key="3">
    <source>
        <dbReference type="ARBA" id="ARBA00022676"/>
    </source>
</evidence>
<evidence type="ECO:0000259" key="10">
    <source>
        <dbReference type="Pfam" id="PF00535"/>
    </source>
</evidence>
<evidence type="ECO:0000313" key="11">
    <source>
        <dbReference type="EMBL" id="MBD7952001.1"/>
    </source>
</evidence>
<comment type="similarity">
    <text evidence="8">Belongs to the glycosyltransferase 2 family. CrtQ subfamily.</text>
</comment>
<keyword evidence="5" id="KW-0472">Membrane</keyword>
<dbReference type="CDD" id="cd00761">
    <property type="entry name" value="Glyco_tranf_GTA_type"/>
    <property type="match status" value="1"/>
</dbReference>
<comment type="subcellular location">
    <subcellularLocation>
        <location evidence="1">Cell membrane</location>
    </subcellularLocation>
</comment>
<dbReference type="InterPro" id="IPR001173">
    <property type="entry name" value="Glyco_trans_2-like"/>
</dbReference>
<keyword evidence="2" id="KW-1003">Cell membrane</keyword>
<evidence type="ECO:0000256" key="4">
    <source>
        <dbReference type="ARBA" id="ARBA00022679"/>
    </source>
</evidence>
<evidence type="ECO:0000256" key="9">
    <source>
        <dbReference type="ARBA" id="ARBA00040345"/>
    </source>
</evidence>
<dbReference type="Gene3D" id="3.90.550.10">
    <property type="entry name" value="Spore Coat Polysaccharide Biosynthesis Protein SpsA, Chain A"/>
    <property type="match status" value="1"/>
</dbReference>
<dbReference type="Pfam" id="PF00535">
    <property type="entry name" value="Glycos_transf_2"/>
    <property type="match status" value="1"/>
</dbReference>
<accession>A0ABR8RW54</accession>
<evidence type="ECO:0000256" key="6">
    <source>
        <dbReference type="ARBA" id="ARBA00037281"/>
    </source>
</evidence>
<feature type="domain" description="Glycosyltransferase 2-like" evidence="10">
    <location>
        <begin position="26"/>
        <end position="166"/>
    </location>
</feature>
<proteinExistence type="inferred from homology"/>
<evidence type="ECO:0000313" key="12">
    <source>
        <dbReference type="Proteomes" id="UP000641803"/>
    </source>
</evidence>
<dbReference type="PANTHER" id="PTHR43646">
    <property type="entry name" value="GLYCOSYLTRANSFERASE"/>
    <property type="match status" value="1"/>
</dbReference>
<keyword evidence="3" id="KW-0328">Glycosyltransferase</keyword>
<comment type="pathway">
    <text evidence="7">Carotenoid biosynthesis; staphyloxanthin biosynthesis; staphyloxanthin from farnesyl diphosphate: step 4/5.</text>
</comment>
<evidence type="ECO:0000256" key="1">
    <source>
        <dbReference type="ARBA" id="ARBA00004236"/>
    </source>
</evidence>
<evidence type="ECO:0000256" key="2">
    <source>
        <dbReference type="ARBA" id="ARBA00022475"/>
    </source>
</evidence>
<dbReference type="PANTHER" id="PTHR43646:SF2">
    <property type="entry name" value="GLYCOSYLTRANSFERASE 2-LIKE DOMAIN-CONTAINING PROTEIN"/>
    <property type="match status" value="1"/>
</dbReference>